<gene>
    <name evidence="2" type="ORF">BAUCODRAFT_104435</name>
</gene>
<proteinExistence type="predicted"/>
<dbReference type="RefSeq" id="XP_007674276.1">
    <property type="nucleotide sequence ID" value="XM_007676086.1"/>
</dbReference>
<protein>
    <submittedName>
        <fullName evidence="2">Uncharacterized protein</fullName>
    </submittedName>
</protein>
<feature type="compositionally biased region" description="Polar residues" evidence="1">
    <location>
        <begin position="197"/>
        <end position="206"/>
    </location>
</feature>
<feature type="region of interest" description="Disordered" evidence="1">
    <location>
        <begin position="1"/>
        <end position="54"/>
    </location>
</feature>
<dbReference type="Proteomes" id="UP000011761">
    <property type="component" value="Unassembled WGS sequence"/>
</dbReference>
<dbReference type="eggNOG" id="ENOG502SK2Z">
    <property type="taxonomic scope" value="Eukaryota"/>
</dbReference>
<organism evidence="2 3">
    <name type="scientific">Baudoinia panamericana (strain UAMH 10762)</name>
    <name type="common">Angels' share fungus</name>
    <name type="synonym">Baudoinia compniacensis (strain UAMH 10762)</name>
    <dbReference type="NCBI Taxonomy" id="717646"/>
    <lineage>
        <taxon>Eukaryota</taxon>
        <taxon>Fungi</taxon>
        <taxon>Dikarya</taxon>
        <taxon>Ascomycota</taxon>
        <taxon>Pezizomycotina</taxon>
        <taxon>Dothideomycetes</taxon>
        <taxon>Dothideomycetidae</taxon>
        <taxon>Mycosphaerellales</taxon>
        <taxon>Teratosphaeriaceae</taxon>
        <taxon>Baudoinia</taxon>
    </lineage>
</organism>
<dbReference type="OMA" id="HGSWVKF"/>
<reference evidence="2 3" key="1">
    <citation type="journal article" date="2012" name="PLoS Pathog.">
        <title>Diverse lifestyles and strategies of plant pathogenesis encoded in the genomes of eighteen Dothideomycetes fungi.</title>
        <authorList>
            <person name="Ohm R.A."/>
            <person name="Feau N."/>
            <person name="Henrissat B."/>
            <person name="Schoch C.L."/>
            <person name="Horwitz B.A."/>
            <person name="Barry K.W."/>
            <person name="Condon B.J."/>
            <person name="Copeland A.C."/>
            <person name="Dhillon B."/>
            <person name="Glaser F."/>
            <person name="Hesse C.N."/>
            <person name="Kosti I."/>
            <person name="LaButti K."/>
            <person name="Lindquist E.A."/>
            <person name="Lucas S."/>
            <person name="Salamov A.A."/>
            <person name="Bradshaw R.E."/>
            <person name="Ciuffetti L."/>
            <person name="Hamelin R.C."/>
            <person name="Kema G.H.J."/>
            <person name="Lawrence C."/>
            <person name="Scott J.A."/>
            <person name="Spatafora J.W."/>
            <person name="Turgeon B.G."/>
            <person name="de Wit P.J.G.M."/>
            <person name="Zhong S."/>
            <person name="Goodwin S.B."/>
            <person name="Grigoriev I.V."/>
        </authorList>
    </citation>
    <scope>NUCLEOTIDE SEQUENCE [LARGE SCALE GENOMIC DNA]</scope>
    <source>
        <strain evidence="2 3">UAMH 10762</strain>
    </source>
</reference>
<dbReference type="AlphaFoldDB" id="M2NJS8"/>
<accession>M2NJS8</accession>
<evidence type="ECO:0000313" key="2">
    <source>
        <dbReference type="EMBL" id="EMC99395.1"/>
    </source>
</evidence>
<sequence length="206" mass="20779">MAGQKKDAESGGPSDQECKQESSKAAQKAQELQKQSKDLSQAAAGAVDPEERQKLLKDSLNKQVEAESFGKVAKYLQSGTVQGLLAGSGLGVGTGATLGTITGTLVGGLTSILTGGVGGAVGTGVGALNGPFIKLGDIAGSGIQKVTGNIPGWEATEQQKGTLEKMLNGVKDTEMPNDEELGKLSSGAGVAEEGRSWASSASSYLP</sequence>
<dbReference type="KEGG" id="bcom:BAUCODRAFT_104435"/>
<feature type="non-terminal residue" evidence="2">
    <location>
        <position position="206"/>
    </location>
</feature>
<dbReference type="HOGENOM" id="CLU_067855_0_1_1"/>
<dbReference type="GeneID" id="19107090"/>
<evidence type="ECO:0000313" key="3">
    <source>
        <dbReference type="Proteomes" id="UP000011761"/>
    </source>
</evidence>
<name>M2NJS8_BAUPA</name>
<evidence type="ECO:0000256" key="1">
    <source>
        <dbReference type="SAM" id="MobiDB-lite"/>
    </source>
</evidence>
<dbReference type="EMBL" id="KB445552">
    <property type="protein sequence ID" value="EMC99395.1"/>
    <property type="molecule type" value="Genomic_DNA"/>
</dbReference>
<keyword evidence="3" id="KW-1185">Reference proteome</keyword>
<feature type="region of interest" description="Disordered" evidence="1">
    <location>
        <begin position="167"/>
        <end position="206"/>
    </location>
</feature>
<feature type="compositionally biased region" description="Low complexity" evidence="1">
    <location>
        <begin position="23"/>
        <end position="33"/>
    </location>
</feature>
<dbReference type="OrthoDB" id="3930519at2759"/>